<organism evidence="2">
    <name type="scientific">Lepeophtheirus salmonis</name>
    <name type="common">Salmon louse</name>
    <name type="synonym">Caligus salmonis</name>
    <dbReference type="NCBI Taxonomy" id="72036"/>
    <lineage>
        <taxon>Eukaryota</taxon>
        <taxon>Metazoa</taxon>
        <taxon>Ecdysozoa</taxon>
        <taxon>Arthropoda</taxon>
        <taxon>Crustacea</taxon>
        <taxon>Multicrustacea</taxon>
        <taxon>Hexanauplia</taxon>
        <taxon>Copepoda</taxon>
        <taxon>Siphonostomatoida</taxon>
        <taxon>Caligidae</taxon>
        <taxon>Lepeophtheirus</taxon>
    </lineage>
</organism>
<dbReference type="AlphaFoldDB" id="A0A0K2TRD8"/>
<accession>A0A0K2TRD8</accession>
<evidence type="ECO:0000313" key="2">
    <source>
        <dbReference type="EMBL" id="CDW28614.1"/>
    </source>
</evidence>
<dbReference type="OrthoDB" id="10577870at2759"/>
<dbReference type="EMBL" id="HACA01011253">
    <property type="protein sequence ID" value="CDW28614.1"/>
    <property type="molecule type" value="Transcribed_RNA"/>
</dbReference>
<protein>
    <submittedName>
        <fullName evidence="2">Uncharacterized protein</fullName>
    </submittedName>
</protein>
<name>A0A0K2TRD8_LEPSM</name>
<keyword evidence="1" id="KW-0812">Transmembrane</keyword>
<reference evidence="2" key="1">
    <citation type="submission" date="2014-05" db="EMBL/GenBank/DDBJ databases">
        <authorList>
            <person name="Chronopoulou M."/>
        </authorList>
    </citation>
    <scope>NUCLEOTIDE SEQUENCE</scope>
    <source>
        <tissue evidence="2">Whole organism</tissue>
    </source>
</reference>
<feature type="transmembrane region" description="Helical" evidence="1">
    <location>
        <begin position="206"/>
        <end position="231"/>
    </location>
</feature>
<keyword evidence="1" id="KW-1133">Transmembrane helix</keyword>
<feature type="non-terminal residue" evidence="2">
    <location>
        <position position="1"/>
    </location>
</feature>
<proteinExistence type="predicted"/>
<evidence type="ECO:0000256" key="1">
    <source>
        <dbReference type="SAM" id="Phobius"/>
    </source>
</evidence>
<keyword evidence="1" id="KW-0472">Membrane</keyword>
<sequence length="246" mass="28877">DFQGYHKLISMVSVNNKLLLGFCISPEKDQDMKDIYSLLVDRIEYKNLTYFRVKSGMVQQLAPVMKDTVIEIFLQLYKVQSEYGMDDPKSIKRKNMTDQMIHLIGTRFENTFGEFYYRIVIMDFIPSKNSMIVRSTVLLDPHHDNLYHASNIWQSLVGFIKLGPFPLLPENIHIMNTFMVQKEFSKYLEDRSYKRPLSEEFADNPLIIITIPSFIVVAVVIISVMMVLKCIHMCTEEKRGRWEQLE</sequence>